<dbReference type="Proteomes" id="UP000000557">
    <property type="component" value="Chromosome"/>
</dbReference>
<proteinExistence type="predicted"/>
<evidence type="ECO:0000313" key="2">
    <source>
        <dbReference type="EMBL" id="BAC91659.1"/>
    </source>
</evidence>
<dbReference type="Gene3D" id="3.90.550.10">
    <property type="entry name" value="Spore Coat Polysaccharide Biosynthesis Protein SpsA, Chain A"/>
    <property type="match status" value="1"/>
</dbReference>
<keyword evidence="3" id="KW-1185">Reference proteome</keyword>
<dbReference type="InterPro" id="IPR029044">
    <property type="entry name" value="Nucleotide-diphossugar_trans"/>
</dbReference>
<dbReference type="InterPro" id="IPR001173">
    <property type="entry name" value="Glyco_trans_2-like"/>
</dbReference>
<dbReference type="PATRIC" id="fig|251221.4.peg.3752"/>
<dbReference type="PhylomeDB" id="Q7NF09"/>
<dbReference type="InterPro" id="IPR050834">
    <property type="entry name" value="Glycosyltransf_2"/>
</dbReference>
<dbReference type="eggNOG" id="COG1216">
    <property type="taxonomic scope" value="Bacteria"/>
</dbReference>
<accession>Q7NF09</accession>
<evidence type="ECO:0000313" key="3">
    <source>
        <dbReference type="Proteomes" id="UP000000557"/>
    </source>
</evidence>
<dbReference type="KEGG" id="gvi:gll3718"/>
<dbReference type="SUPFAM" id="SSF53448">
    <property type="entry name" value="Nucleotide-diphospho-sugar transferases"/>
    <property type="match status" value="1"/>
</dbReference>
<dbReference type="AlphaFoldDB" id="Q7NF09"/>
<dbReference type="InParanoid" id="Q7NF09"/>
<dbReference type="Pfam" id="PF00535">
    <property type="entry name" value="Glycos_transf_2"/>
    <property type="match status" value="1"/>
</dbReference>
<dbReference type="RefSeq" id="WP_011143707.1">
    <property type="nucleotide sequence ID" value="NC_005125.1"/>
</dbReference>
<dbReference type="PANTHER" id="PTHR43685:SF11">
    <property type="entry name" value="GLYCOSYLTRANSFERASE TAGX-RELATED"/>
    <property type="match status" value="1"/>
</dbReference>
<dbReference type="CAZy" id="GT2">
    <property type="family name" value="Glycosyltransferase Family 2"/>
</dbReference>
<protein>
    <submittedName>
        <fullName evidence="2">Gll3718 protein</fullName>
    </submittedName>
</protein>
<reference evidence="2 3" key="2">
    <citation type="journal article" date="2003" name="DNA Res.">
        <title>Complete genome structure of Gloeobacter violaceus PCC 7421, a cyanobacterium that lacks thylakoids (supplement).</title>
        <authorList>
            <person name="Nakamura Y."/>
            <person name="Kaneko T."/>
            <person name="Sato S."/>
            <person name="Mimuro M."/>
            <person name="Miyashita H."/>
            <person name="Tsuchiya T."/>
            <person name="Sasamoto S."/>
            <person name="Watanabe A."/>
            <person name="Kawashima K."/>
            <person name="Kishida Y."/>
            <person name="Kiyokawa C."/>
            <person name="Kohara M."/>
            <person name="Matsumoto M."/>
            <person name="Matsuno A."/>
            <person name="Nakazaki N."/>
            <person name="Shimpo S."/>
            <person name="Takeuchi C."/>
            <person name="Yamada M."/>
            <person name="Tabata S."/>
        </authorList>
    </citation>
    <scope>NUCLEOTIDE SEQUENCE [LARGE SCALE GENOMIC DNA]</scope>
    <source>
        <strain evidence="3">ATCC 29082 / PCC 7421</strain>
    </source>
</reference>
<dbReference type="EnsemblBacteria" id="BAC91659">
    <property type="protein sequence ID" value="BAC91659"/>
    <property type="gene ID" value="BAC91659"/>
</dbReference>
<reference evidence="2 3" key="1">
    <citation type="journal article" date="2003" name="DNA Res.">
        <title>Complete genome structure of Gloeobacter violaceus PCC 7421, a cyanobacterium that lacks thylakoids.</title>
        <authorList>
            <person name="Nakamura Y."/>
            <person name="Kaneko T."/>
            <person name="Sato S."/>
            <person name="Mimuro M."/>
            <person name="Miyashita H."/>
            <person name="Tsuchiya T."/>
            <person name="Sasamoto S."/>
            <person name="Watanabe A."/>
            <person name="Kawashima K."/>
            <person name="Kishida Y."/>
            <person name="Kiyokawa C."/>
            <person name="Kohara M."/>
            <person name="Matsumoto M."/>
            <person name="Matsuno A."/>
            <person name="Nakazaki N."/>
            <person name="Shimpo S."/>
            <person name="Takeuchi C."/>
            <person name="Yamada M."/>
            <person name="Tabata S."/>
        </authorList>
    </citation>
    <scope>NUCLEOTIDE SEQUENCE [LARGE SCALE GENOMIC DNA]</scope>
    <source>
        <strain evidence="3">ATCC 29082 / PCC 7421</strain>
    </source>
</reference>
<dbReference type="HOGENOM" id="CLU_025996_0_7_3"/>
<dbReference type="EMBL" id="BA000045">
    <property type="protein sequence ID" value="BAC91659.1"/>
    <property type="molecule type" value="Genomic_DNA"/>
</dbReference>
<name>Q7NF09_GLOVI</name>
<dbReference type="OrthoDB" id="450387at2"/>
<evidence type="ECO:0000259" key="1">
    <source>
        <dbReference type="Pfam" id="PF00535"/>
    </source>
</evidence>
<feature type="domain" description="Glycosyltransferase 2-like" evidence="1">
    <location>
        <begin position="25"/>
        <end position="161"/>
    </location>
</feature>
<dbReference type="STRING" id="251221.gene:10761234"/>
<organism evidence="2 3">
    <name type="scientific">Gloeobacter violaceus (strain ATCC 29082 / PCC 7421)</name>
    <dbReference type="NCBI Taxonomy" id="251221"/>
    <lineage>
        <taxon>Bacteria</taxon>
        <taxon>Bacillati</taxon>
        <taxon>Cyanobacteriota</taxon>
        <taxon>Cyanophyceae</taxon>
        <taxon>Gloeobacterales</taxon>
        <taxon>Gloeobacteraceae</taxon>
        <taxon>Gloeobacter</taxon>
    </lineage>
</organism>
<dbReference type="PANTHER" id="PTHR43685">
    <property type="entry name" value="GLYCOSYLTRANSFERASE"/>
    <property type="match status" value="1"/>
</dbReference>
<gene>
    <name evidence="2" type="ordered locus">gll3718</name>
</gene>
<sequence length="352" mass="39353">MTIFRQARFPVVHRPPSSGGEPLVSVLICNYNYGRFVGEAIDSVLEQTYRNIELIVVDDGSTDDSRQVIGAYSGRLRAVFQQNGGQGAAFNSGLAEARGEIVCFLDADDYFHREKVARVVRAFAEHPEWVQLAHNWISVDIDGRPMGRNPVRRFTRGDIRTLLLRWGRYGWGITSGLSYRRVVLEQVLPIPKRPRAADTYLTATVPFYGQVGGIADQLMYYRVHGKNRRARSDNLPYLLQQREDTCVCINTAARDSGLAERFDIRCDGDYRGFKALESGGGSWSDAFGICWLSLQEFAALRRKPAEALARLAQRLGCVLLPPEQSRGLLRLGLQGYVRSRLFGAQASSGKSS</sequence>